<dbReference type="AlphaFoldDB" id="A0A060T6V0"/>
<dbReference type="SMART" id="SM01173">
    <property type="entry name" value="DUF4187"/>
    <property type="match status" value="1"/>
</dbReference>
<dbReference type="GO" id="GO:0000776">
    <property type="term" value="C:kinetochore"/>
    <property type="evidence" value="ECO:0007669"/>
    <property type="project" value="TreeGrafter"/>
</dbReference>
<dbReference type="EMBL" id="HG937693">
    <property type="protein sequence ID" value="CDP34911.1"/>
    <property type="molecule type" value="Genomic_DNA"/>
</dbReference>
<dbReference type="InterPro" id="IPR039249">
    <property type="entry name" value="GPATCH11"/>
</dbReference>
<proteinExistence type="predicted"/>
<evidence type="ECO:0000259" key="1">
    <source>
        <dbReference type="PROSITE" id="PS50174"/>
    </source>
</evidence>
<dbReference type="Pfam" id="PF01585">
    <property type="entry name" value="G-patch"/>
    <property type="match status" value="1"/>
</dbReference>
<reference evidence="2" key="2">
    <citation type="submission" date="2014-06" db="EMBL/GenBank/DDBJ databases">
        <title>The complete genome of Blastobotrys (Arxula) adeninivorans LS3 - a yeast of biotechnological interest.</title>
        <authorList>
            <person name="Kunze G."/>
            <person name="Gaillardin C."/>
            <person name="Czernicka M."/>
            <person name="Durrens P."/>
            <person name="Martin T."/>
            <person name="Boer E."/>
            <person name="Gabaldon T."/>
            <person name="Cruz J."/>
            <person name="Talla E."/>
            <person name="Marck C."/>
            <person name="Goffeau A."/>
            <person name="Barbe V."/>
            <person name="Baret P."/>
            <person name="Baronian K."/>
            <person name="Beier S."/>
            <person name="Bleykasten C."/>
            <person name="Bode R."/>
            <person name="Casaregola S."/>
            <person name="Despons L."/>
            <person name="Fairhead C."/>
            <person name="Giersberg M."/>
            <person name="Gierski P."/>
            <person name="Hahnel U."/>
            <person name="Hartmann A."/>
            <person name="Jankowska D."/>
            <person name="Jubin C."/>
            <person name="Jung P."/>
            <person name="Lafontaine I."/>
            <person name="Leh-Louis V."/>
            <person name="Lemaire M."/>
            <person name="Marcet-Houben M."/>
            <person name="Mascher M."/>
            <person name="Morel G."/>
            <person name="Richard G.-F."/>
            <person name="Riechen J."/>
            <person name="Sacerdot C."/>
            <person name="Sarkar A."/>
            <person name="Savel G."/>
            <person name="Schacherer J."/>
            <person name="Sherman D."/>
            <person name="Straub M.-L."/>
            <person name="Stein N."/>
            <person name="Thierry A."/>
            <person name="Trautwein-Schult A."/>
            <person name="Westhof E."/>
            <person name="Worch S."/>
            <person name="Dujon B."/>
            <person name="Souciet J.-L."/>
            <person name="Wincker P."/>
            <person name="Scholz U."/>
            <person name="Neuveglise N."/>
        </authorList>
    </citation>
    <scope>NUCLEOTIDE SEQUENCE</scope>
    <source>
        <strain evidence="2">LS3</strain>
    </source>
</reference>
<dbReference type="InterPro" id="IPR025239">
    <property type="entry name" value="DUF4187"/>
</dbReference>
<dbReference type="PROSITE" id="PS50174">
    <property type="entry name" value="G_PATCH"/>
    <property type="match status" value="1"/>
</dbReference>
<gene>
    <name evidence="2" type="ORF">GNLVRS02_ARAD1C23298g</name>
</gene>
<dbReference type="GO" id="GO:0003676">
    <property type="term" value="F:nucleic acid binding"/>
    <property type="evidence" value="ECO:0007669"/>
    <property type="project" value="InterPro"/>
</dbReference>
<protein>
    <submittedName>
        <fullName evidence="2">ARAD1C23298p</fullName>
    </submittedName>
</protein>
<reference evidence="2" key="1">
    <citation type="submission" date="2014-02" db="EMBL/GenBank/DDBJ databases">
        <authorList>
            <person name="Genoscope - CEA"/>
        </authorList>
    </citation>
    <scope>NUCLEOTIDE SEQUENCE</scope>
    <source>
        <strain evidence="2">LS3</strain>
    </source>
</reference>
<sequence length="224" mass="25821">MTVDYMDMDFGPTVEESVDSNNESNTLGAVYSPYKSDKAARMMKSMGYEEGRPLGKPSQNGILEPIQVQKRDGRQGIGFDTEKKRKHSLEVHEYNVVKSEFRSRVREEQDSVKMRTQLAKMQEACFNLDCQRAVADEDELLSDPTKARRANVLYRRPILERACANLVLETDPDLDKFEALSIEEQLEMANSYLRKKHYYCFWCGVLYDDDYDLMSCPGNSEKAH</sequence>
<evidence type="ECO:0000313" key="2">
    <source>
        <dbReference type="EMBL" id="CDP34911.1"/>
    </source>
</evidence>
<dbReference type="Pfam" id="PF13821">
    <property type="entry name" value="DUF4187"/>
    <property type="match status" value="1"/>
</dbReference>
<organism evidence="2">
    <name type="scientific">Blastobotrys adeninivorans</name>
    <name type="common">Yeast</name>
    <name type="synonym">Arxula adeninivorans</name>
    <dbReference type="NCBI Taxonomy" id="409370"/>
    <lineage>
        <taxon>Eukaryota</taxon>
        <taxon>Fungi</taxon>
        <taxon>Dikarya</taxon>
        <taxon>Ascomycota</taxon>
        <taxon>Saccharomycotina</taxon>
        <taxon>Dipodascomycetes</taxon>
        <taxon>Dipodascales</taxon>
        <taxon>Trichomonascaceae</taxon>
        <taxon>Blastobotrys</taxon>
    </lineage>
</organism>
<dbReference type="PANTHER" id="PTHR21032">
    <property type="entry name" value="G PATCH DOMAIN-CONTAINING PROTEIN 11"/>
    <property type="match status" value="1"/>
</dbReference>
<dbReference type="PhylomeDB" id="A0A060T6V0"/>
<feature type="domain" description="G-patch" evidence="1">
    <location>
        <begin position="35"/>
        <end position="82"/>
    </location>
</feature>
<dbReference type="SMART" id="SM00443">
    <property type="entry name" value="G_patch"/>
    <property type="match status" value="1"/>
</dbReference>
<dbReference type="PANTHER" id="PTHR21032:SF0">
    <property type="entry name" value="G PATCH DOMAIN-CONTAINING PROTEIN 11"/>
    <property type="match status" value="1"/>
</dbReference>
<name>A0A060T6V0_BLAAD</name>
<dbReference type="InterPro" id="IPR000467">
    <property type="entry name" value="G_patch_dom"/>
</dbReference>
<accession>A0A060T6V0</accession>